<dbReference type="EMBL" id="JAVFHQ010000072">
    <property type="protein sequence ID" value="KAK4540183.1"/>
    <property type="molecule type" value="Genomic_DNA"/>
</dbReference>
<feature type="compositionally biased region" description="Basic and acidic residues" evidence="1">
    <location>
        <begin position="78"/>
        <end position="87"/>
    </location>
</feature>
<evidence type="ECO:0000313" key="3">
    <source>
        <dbReference type="Proteomes" id="UP001324427"/>
    </source>
</evidence>
<reference evidence="2 3" key="1">
    <citation type="submission" date="2021-11" db="EMBL/GenBank/DDBJ databases">
        <title>Black yeast isolated from Biological Soil Crust.</title>
        <authorList>
            <person name="Kurbessoian T."/>
        </authorList>
    </citation>
    <scope>NUCLEOTIDE SEQUENCE [LARGE SCALE GENOMIC DNA]</scope>
    <source>
        <strain evidence="2 3">CCFEE 5522</strain>
    </source>
</reference>
<accession>A0AAV9J5F1</accession>
<protein>
    <submittedName>
        <fullName evidence="2">Uncharacterized protein</fullName>
    </submittedName>
</protein>
<evidence type="ECO:0000313" key="2">
    <source>
        <dbReference type="EMBL" id="KAK4540183.1"/>
    </source>
</evidence>
<evidence type="ECO:0000256" key="1">
    <source>
        <dbReference type="SAM" id="MobiDB-lite"/>
    </source>
</evidence>
<keyword evidence="3" id="KW-1185">Reference proteome</keyword>
<dbReference type="Proteomes" id="UP001324427">
    <property type="component" value="Unassembled WGS sequence"/>
</dbReference>
<proteinExistence type="predicted"/>
<sequence length="297" mass="33082">MSHTMQTQVYSCSHSSLLTSALDPQATAPTSHRLSVRNPDVEYVPIPCPSCRRNSSNRSLTFGATEQLSTVVQDAQYRRQAEQSQADRRKRGRENRSARIVGGVMYSACGTGPITYAPPLQEIASVLTERSGVTANALPVETAAAPTLRRLSRSGANALPNPPNTAVLDQDHGVLGAKSHEVAMPAEPKTPMTRGRPLPATRWAANKEALRRKVAQFTREARMSYRIAETGYEAQDALEEFRVYADYYGAGHRLRDAVRLMTETLPSFHELARGERTDVAMEMAFWWVYGVLFWFFY</sequence>
<gene>
    <name evidence="2" type="ORF">LTR36_009681</name>
</gene>
<comment type="caution">
    <text evidence="2">The sequence shown here is derived from an EMBL/GenBank/DDBJ whole genome shotgun (WGS) entry which is preliminary data.</text>
</comment>
<name>A0AAV9J5F1_9PEZI</name>
<dbReference type="AlphaFoldDB" id="A0AAV9J5F1"/>
<feature type="region of interest" description="Disordered" evidence="1">
    <location>
        <begin position="78"/>
        <end position="97"/>
    </location>
</feature>
<organism evidence="2 3">
    <name type="scientific">Oleoguttula mirabilis</name>
    <dbReference type="NCBI Taxonomy" id="1507867"/>
    <lineage>
        <taxon>Eukaryota</taxon>
        <taxon>Fungi</taxon>
        <taxon>Dikarya</taxon>
        <taxon>Ascomycota</taxon>
        <taxon>Pezizomycotina</taxon>
        <taxon>Dothideomycetes</taxon>
        <taxon>Dothideomycetidae</taxon>
        <taxon>Mycosphaerellales</taxon>
        <taxon>Teratosphaeriaceae</taxon>
        <taxon>Oleoguttula</taxon>
    </lineage>
</organism>